<accession>A0A7J7KC93</accession>
<evidence type="ECO:0000313" key="2">
    <source>
        <dbReference type="Proteomes" id="UP000593567"/>
    </source>
</evidence>
<sequence>MLNFPAICNTFPCPFREDWGAAIANTSSQLVNVSLQSLSGNMTLNSSMNSGVAEVDYYVDPTTEFWQ</sequence>
<name>A0A7J7KC93_BUGNE</name>
<dbReference type="AlphaFoldDB" id="A0A7J7KC93"/>
<protein>
    <submittedName>
        <fullName evidence="1">Uncharacterized protein</fullName>
    </submittedName>
</protein>
<dbReference type="Proteomes" id="UP000593567">
    <property type="component" value="Unassembled WGS sequence"/>
</dbReference>
<organism evidence="1 2">
    <name type="scientific">Bugula neritina</name>
    <name type="common">Brown bryozoan</name>
    <name type="synonym">Sertularia neritina</name>
    <dbReference type="NCBI Taxonomy" id="10212"/>
    <lineage>
        <taxon>Eukaryota</taxon>
        <taxon>Metazoa</taxon>
        <taxon>Spiralia</taxon>
        <taxon>Lophotrochozoa</taxon>
        <taxon>Bryozoa</taxon>
        <taxon>Gymnolaemata</taxon>
        <taxon>Cheilostomatida</taxon>
        <taxon>Flustrina</taxon>
        <taxon>Buguloidea</taxon>
        <taxon>Bugulidae</taxon>
        <taxon>Bugula</taxon>
    </lineage>
</organism>
<comment type="caution">
    <text evidence="1">The sequence shown here is derived from an EMBL/GenBank/DDBJ whole genome shotgun (WGS) entry which is preliminary data.</text>
</comment>
<gene>
    <name evidence="1" type="ORF">EB796_005457</name>
</gene>
<dbReference type="EMBL" id="VXIV02000759">
    <property type="protein sequence ID" value="KAF6036249.1"/>
    <property type="molecule type" value="Genomic_DNA"/>
</dbReference>
<reference evidence="1" key="1">
    <citation type="submission" date="2020-06" db="EMBL/GenBank/DDBJ databases">
        <title>Draft genome of Bugula neritina, a colonial animal packing powerful symbionts and potential medicines.</title>
        <authorList>
            <person name="Rayko M."/>
        </authorList>
    </citation>
    <scope>NUCLEOTIDE SEQUENCE [LARGE SCALE GENOMIC DNA]</scope>
    <source>
        <strain evidence="1">Kwan_BN1</strain>
    </source>
</reference>
<proteinExistence type="predicted"/>
<keyword evidence="2" id="KW-1185">Reference proteome</keyword>
<evidence type="ECO:0000313" key="1">
    <source>
        <dbReference type="EMBL" id="KAF6036249.1"/>
    </source>
</evidence>